<dbReference type="InterPro" id="IPR022128">
    <property type="entry name" value="FhaA_N"/>
</dbReference>
<dbReference type="InterPro" id="IPR042287">
    <property type="entry name" value="FhaA_N_sf"/>
</dbReference>
<dbReference type="InterPro" id="IPR008984">
    <property type="entry name" value="SMAD_FHA_dom_sf"/>
</dbReference>
<protein>
    <recommendedName>
        <fullName evidence="2">FHA domain-containing protein</fullName>
    </recommendedName>
</protein>
<accession>A0ABT9NLL3</accession>
<dbReference type="Gene3D" id="3.30.2320.60">
    <property type="entry name" value="FhaA, phosphopeptide-binding domain (DUF3662)"/>
    <property type="match status" value="1"/>
</dbReference>
<dbReference type="CDD" id="cd00060">
    <property type="entry name" value="FHA"/>
    <property type="match status" value="1"/>
</dbReference>
<dbReference type="Pfam" id="PF12401">
    <property type="entry name" value="FhaA_N"/>
    <property type="match status" value="1"/>
</dbReference>
<proteinExistence type="predicted"/>
<name>A0ABT9NLL3_9ACTN</name>
<feature type="domain" description="FHA" evidence="2">
    <location>
        <begin position="158"/>
        <end position="213"/>
    </location>
</feature>
<dbReference type="SUPFAM" id="SSF49879">
    <property type="entry name" value="SMAD/FHA domain"/>
    <property type="match status" value="1"/>
</dbReference>
<evidence type="ECO:0000313" key="4">
    <source>
        <dbReference type="Proteomes" id="UP001240447"/>
    </source>
</evidence>
<reference evidence="3 4" key="1">
    <citation type="submission" date="2023-07" db="EMBL/GenBank/DDBJ databases">
        <title>Sequencing the genomes of 1000 actinobacteria strains.</title>
        <authorList>
            <person name="Klenk H.-P."/>
        </authorList>
    </citation>
    <scope>NUCLEOTIDE SEQUENCE [LARGE SCALE GENOMIC DNA]</scope>
    <source>
        <strain evidence="3 4">GD13</strain>
    </source>
</reference>
<evidence type="ECO:0000313" key="3">
    <source>
        <dbReference type="EMBL" id="MDP9821283.1"/>
    </source>
</evidence>
<sequence>MGRLQRFENRLEQMISGAFARTFRSAVEPVEIAASLQREVDNSAQILSRDRRLAPNQFHVELSPADSERLQPYGSTLARELTDMLHDHAEEHSYVFTGPVHITFESSEDLTTGRFRVRSQALASVTPTAGAASETSVQSAVAFLEVNGVRHPLQPPGLVIGRGTEADLRVADPGVSRRHVEIRVEHDQAGGMPHLSAIDLGSTNGMVVDGERTQHARLSDGSHVKVGNTTMTVRAVRSPGRTSGGRSHV</sequence>
<dbReference type="EMBL" id="JAUSQM010000001">
    <property type="protein sequence ID" value="MDP9821283.1"/>
    <property type="molecule type" value="Genomic_DNA"/>
</dbReference>
<evidence type="ECO:0000259" key="2">
    <source>
        <dbReference type="PROSITE" id="PS50006"/>
    </source>
</evidence>
<dbReference type="SMART" id="SM00240">
    <property type="entry name" value="FHA"/>
    <property type="match status" value="1"/>
</dbReference>
<dbReference type="Proteomes" id="UP001240447">
    <property type="component" value="Unassembled WGS sequence"/>
</dbReference>
<dbReference type="RefSeq" id="WP_068125063.1">
    <property type="nucleotide sequence ID" value="NZ_CCXJ01000796.2"/>
</dbReference>
<dbReference type="InterPro" id="IPR000253">
    <property type="entry name" value="FHA_dom"/>
</dbReference>
<organism evidence="3 4">
    <name type="scientific">Nocardioides massiliensis</name>
    <dbReference type="NCBI Taxonomy" id="1325935"/>
    <lineage>
        <taxon>Bacteria</taxon>
        <taxon>Bacillati</taxon>
        <taxon>Actinomycetota</taxon>
        <taxon>Actinomycetes</taxon>
        <taxon>Propionibacteriales</taxon>
        <taxon>Nocardioidaceae</taxon>
        <taxon>Nocardioides</taxon>
    </lineage>
</organism>
<dbReference type="Gene3D" id="2.60.200.20">
    <property type="match status" value="1"/>
</dbReference>
<keyword evidence="4" id="KW-1185">Reference proteome</keyword>
<evidence type="ECO:0000256" key="1">
    <source>
        <dbReference type="ARBA" id="ARBA00022553"/>
    </source>
</evidence>
<gene>
    <name evidence="3" type="ORF">J2S59_001092</name>
</gene>
<dbReference type="Pfam" id="PF00498">
    <property type="entry name" value="FHA"/>
    <property type="match status" value="1"/>
</dbReference>
<keyword evidence="1" id="KW-0597">Phosphoprotein</keyword>
<dbReference type="PROSITE" id="PS50006">
    <property type="entry name" value="FHA_DOMAIN"/>
    <property type="match status" value="1"/>
</dbReference>
<comment type="caution">
    <text evidence="3">The sequence shown here is derived from an EMBL/GenBank/DDBJ whole genome shotgun (WGS) entry which is preliminary data.</text>
</comment>